<dbReference type="InterPro" id="IPR036259">
    <property type="entry name" value="MFS_trans_sf"/>
</dbReference>
<proteinExistence type="predicted"/>
<feature type="transmembrane region" description="Helical" evidence="5">
    <location>
        <begin position="432"/>
        <end position="453"/>
    </location>
</feature>
<dbReference type="Pfam" id="PF00083">
    <property type="entry name" value="Sugar_tr"/>
    <property type="match status" value="1"/>
</dbReference>
<dbReference type="GeneID" id="101852475"/>
<dbReference type="Gene3D" id="1.20.1250.20">
    <property type="entry name" value="MFS general substrate transporter like domains"/>
    <property type="match status" value="1"/>
</dbReference>
<feature type="transmembrane region" description="Helical" evidence="5">
    <location>
        <begin position="206"/>
        <end position="226"/>
    </location>
</feature>
<evidence type="ECO:0000256" key="5">
    <source>
        <dbReference type="SAM" id="Phobius"/>
    </source>
</evidence>
<feature type="transmembrane region" description="Helical" evidence="5">
    <location>
        <begin position="361"/>
        <end position="383"/>
    </location>
</feature>
<feature type="transmembrane region" description="Helical" evidence="5">
    <location>
        <begin position="238"/>
        <end position="260"/>
    </location>
</feature>
<evidence type="ECO:0000313" key="7">
    <source>
        <dbReference type="RefSeq" id="XP_012938154.1"/>
    </source>
</evidence>
<protein>
    <submittedName>
        <fullName evidence="7">Organic cation transporter-like protein</fullName>
    </submittedName>
</protein>
<dbReference type="RefSeq" id="XP_012938154.1">
    <property type="nucleotide sequence ID" value="XM_013082700.2"/>
</dbReference>
<gene>
    <name evidence="7" type="primary">LOC101852475</name>
</gene>
<evidence type="ECO:0000256" key="1">
    <source>
        <dbReference type="ARBA" id="ARBA00004141"/>
    </source>
</evidence>
<keyword evidence="4 5" id="KW-0472">Membrane</keyword>
<evidence type="ECO:0000313" key="6">
    <source>
        <dbReference type="Proteomes" id="UP000694888"/>
    </source>
</evidence>
<organism evidence="6 7">
    <name type="scientific">Aplysia californica</name>
    <name type="common">California sea hare</name>
    <dbReference type="NCBI Taxonomy" id="6500"/>
    <lineage>
        <taxon>Eukaryota</taxon>
        <taxon>Metazoa</taxon>
        <taxon>Spiralia</taxon>
        <taxon>Lophotrochozoa</taxon>
        <taxon>Mollusca</taxon>
        <taxon>Gastropoda</taxon>
        <taxon>Heterobranchia</taxon>
        <taxon>Euthyneura</taxon>
        <taxon>Tectipleura</taxon>
        <taxon>Aplysiida</taxon>
        <taxon>Aplysioidea</taxon>
        <taxon>Aplysiidae</taxon>
        <taxon>Aplysia</taxon>
    </lineage>
</organism>
<evidence type="ECO:0000256" key="2">
    <source>
        <dbReference type="ARBA" id="ARBA00022692"/>
    </source>
</evidence>
<keyword evidence="6" id="KW-1185">Reference proteome</keyword>
<reference evidence="7" key="1">
    <citation type="submission" date="2025-08" db="UniProtKB">
        <authorList>
            <consortium name="RefSeq"/>
        </authorList>
    </citation>
    <scope>IDENTIFICATION</scope>
</reference>
<accession>A0ABM1A066</accession>
<dbReference type="SUPFAM" id="SSF103473">
    <property type="entry name" value="MFS general substrate transporter"/>
    <property type="match status" value="1"/>
</dbReference>
<evidence type="ECO:0000256" key="3">
    <source>
        <dbReference type="ARBA" id="ARBA00022989"/>
    </source>
</evidence>
<feature type="transmembrane region" description="Helical" evidence="5">
    <location>
        <begin position="266"/>
        <end position="285"/>
    </location>
</feature>
<feature type="transmembrane region" description="Helical" evidence="5">
    <location>
        <begin position="403"/>
        <end position="425"/>
    </location>
</feature>
<feature type="transmembrane region" description="Helical" evidence="5">
    <location>
        <begin position="156"/>
        <end position="174"/>
    </location>
</feature>
<name>A0ABM1A066_APLCA</name>
<dbReference type="InterPro" id="IPR005828">
    <property type="entry name" value="MFS_sugar_transport-like"/>
</dbReference>
<feature type="transmembrane region" description="Helical" evidence="5">
    <location>
        <begin position="181"/>
        <end position="200"/>
    </location>
</feature>
<keyword evidence="2 5" id="KW-0812">Transmembrane</keyword>
<comment type="subcellular location">
    <subcellularLocation>
        <location evidence="1">Membrane</location>
        <topology evidence="1">Multi-pass membrane protein</topology>
    </subcellularLocation>
</comment>
<sequence>MTAYEDMLKSVGEFGLYQKVRIFLFCLPAISAALHNMSMVFNMETPEFRCAVPGLPSDTYAVQSEHHAHLINASLPRDEKTGGYSRCYTYRPSAKNSLGPRSNRSGANETSQLIFDRNQTAPCERWVYSKDVHESTVTSHLNLVCERDGVRTHQSMMMLMGLLVGSLICTPLADWIGRKKVLIVCGLLQMVLGFCFVFITSVSWLLGLRFLIAITGLGTFFAGFVLSTEIVGPSHRAMAGVCAMYFWAVGMFLLVFLFYFIRDWRIAQVTLTAPGLLYISYWWIIPESPRWLILKGRHYEADKVLRSMATTNRRPVPEQMLNDLATSAETDVTKASLREEQQQQQQQQQRQQQGQNLRQQLWLLFSSPALAGRFLNLCFNWLAINVCYYGLTLNVGSLLEGELYFNFTLLTIMELAGFVVAHLLLDRLGRKPVYCCCMLLGGVACLATLGPVLTKSGVFHCFCKSLTSFSK</sequence>
<evidence type="ECO:0000256" key="4">
    <source>
        <dbReference type="ARBA" id="ARBA00023136"/>
    </source>
</evidence>
<keyword evidence="3 5" id="KW-1133">Transmembrane helix</keyword>
<dbReference type="Proteomes" id="UP000694888">
    <property type="component" value="Unplaced"/>
</dbReference>
<dbReference type="PANTHER" id="PTHR24064">
    <property type="entry name" value="SOLUTE CARRIER FAMILY 22 MEMBER"/>
    <property type="match status" value="1"/>
</dbReference>